<evidence type="ECO:0000259" key="8">
    <source>
        <dbReference type="Pfam" id="PF04290"/>
    </source>
</evidence>
<keyword evidence="3" id="KW-1003">Cell membrane</keyword>
<gene>
    <name evidence="9" type="ORF">TH30_21935</name>
</gene>
<keyword evidence="7" id="KW-0997">Cell inner membrane</keyword>
<protein>
    <recommendedName>
        <fullName evidence="7">TRAP transporter small permease protein</fullName>
    </recommendedName>
</protein>
<proteinExistence type="inferred from homology"/>
<evidence type="ECO:0000256" key="6">
    <source>
        <dbReference type="ARBA" id="ARBA00023136"/>
    </source>
</evidence>
<evidence type="ECO:0000256" key="5">
    <source>
        <dbReference type="ARBA" id="ARBA00022989"/>
    </source>
</evidence>
<comment type="caution">
    <text evidence="9">The sequence shown here is derived from an EMBL/GenBank/DDBJ whole genome shotgun (WGS) entry which is preliminary data.</text>
</comment>
<feature type="domain" description="Tripartite ATP-independent periplasmic transporters DctQ component" evidence="8">
    <location>
        <begin position="33"/>
        <end position="170"/>
    </location>
</feature>
<feature type="transmembrane region" description="Helical" evidence="7">
    <location>
        <begin position="57"/>
        <end position="77"/>
    </location>
</feature>
<evidence type="ECO:0000256" key="4">
    <source>
        <dbReference type="ARBA" id="ARBA00022692"/>
    </source>
</evidence>
<dbReference type="Proteomes" id="UP000252255">
    <property type="component" value="Unassembled WGS sequence"/>
</dbReference>
<keyword evidence="2 7" id="KW-0813">Transport</keyword>
<evidence type="ECO:0000313" key="9">
    <source>
        <dbReference type="EMBL" id="RCK41475.1"/>
    </source>
</evidence>
<organism evidence="9 10">
    <name type="scientific">Thalassospira profundimaris</name>
    <dbReference type="NCBI Taxonomy" id="502049"/>
    <lineage>
        <taxon>Bacteria</taxon>
        <taxon>Pseudomonadati</taxon>
        <taxon>Pseudomonadota</taxon>
        <taxon>Alphaproteobacteria</taxon>
        <taxon>Rhodospirillales</taxon>
        <taxon>Thalassospiraceae</taxon>
        <taxon>Thalassospira</taxon>
    </lineage>
</organism>
<comment type="function">
    <text evidence="7">Part of the tripartite ATP-independent periplasmic (TRAP) transport system.</text>
</comment>
<dbReference type="InterPro" id="IPR055348">
    <property type="entry name" value="DctQ"/>
</dbReference>
<dbReference type="GO" id="GO:0005886">
    <property type="term" value="C:plasma membrane"/>
    <property type="evidence" value="ECO:0007669"/>
    <property type="project" value="UniProtKB-SubCell"/>
</dbReference>
<evidence type="ECO:0000256" key="3">
    <source>
        <dbReference type="ARBA" id="ARBA00022475"/>
    </source>
</evidence>
<sequence>MLEEENMTNTIARLWTLVVDGIAVLGTIMIGVLMLIICSDVVARNLLGSSLPLVSELGALTLVMIVFLQLGTTVRHARLSRTEFIDHILNIFHPGGAALLIALFDIVAGVMCSIMAMSTWDIFIKDLSKAEFIGIVGVATLPTWPFRLLILVGISVAALQFFIQSVTNVRNGLQAGKGEAS</sequence>
<evidence type="ECO:0000256" key="1">
    <source>
        <dbReference type="ARBA" id="ARBA00004651"/>
    </source>
</evidence>
<dbReference type="EMBL" id="JPWI01000021">
    <property type="protein sequence ID" value="RCK41475.1"/>
    <property type="molecule type" value="Genomic_DNA"/>
</dbReference>
<comment type="subunit">
    <text evidence="7">The complex comprises the extracytoplasmic solute receptor protein and the two transmembrane proteins.</text>
</comment>
<keyword evidence="6 7" id="KW-0472">Membrane</keyword>
<accession>A0A367WJ34</accession>
<evidence type="ECO:0000256" key="2">
    <source>
        <dbReference type="ARBA" id="ARBA00022448"/>
    </source>
</evidence>
<reference evidence="9 10" key="1">
    <citation type="submission" date="2014-07" db="EMBL/GenBank/DDBJ databases">
        <title>Draft genome sequence of Thalassospira profundimaris PR54-5.</title>
        <authorList>
            <person name="Lai Q."/>
            <person name="Shao Z."/>
        </authorList>
    </citation>
    <scope>NUCLEOTIDE SEQUENCE [LARGE SCALE GENOMIC DNA]</scope>
    <source>
        <strain evidence="9 10">PR54-5</strain>
    </source>
</reference>
<name>A0A367WJ34_9PROT</name>
<dbReference type="GO" id="GO:0022857">
    <property type="term" value="F:transmembrane transporter activity"/>
    <property type="evidence" value="ECO:0007669"/>
    <property type="project" value="UniProtKB-UniRule"/>
</dbReference>
<dbReference type="AlphaFoldDB" id="A0A367WJ34"/>
<comment type="subcellular location">
    <subcellularLocation>
        <location evidence="7">Cell inner membrane</location>
        <topology evidence="7">Multi-pass membrane protein</topology>
    </subcellularLocation>
    <subcellularLocation>
        <location evidence="1">Cell membrane</location>
        <topology evidence="1">Multi-pass membrane protein</topology>
    </subcellularLocation>
</comment>
<feature type="transmembrane region" description="Helical" evidence="7">
    <location>
        <begin position="12"/>
        <end position="37"/>
    </location>
</feature>
<evidence type="ECO:0000256" key="7">
    <source>
        <dbReference type="RuleBase" id="RU369079"/>
    </source>
</evidence>
<keyword evidence="4 7" id="KW-0812">Transmembrane</keyword>
<comment type="caution">
    <text evidence="7">Lacks conserved residue(s) required for the propagation of feature annotation.</text>
</comment>
<feature type="transmembrane region" description="Helical" evidence="7">
    <location>
        <begin position="98"/>
        <end position="124"/>
    </location>
</feature>
<evidence type="ECO:0000313" key="10">
    <source>
        <dbReference type="Proteomes" id="UP000252255"/>
    </source>
</evidence>
<comment type="similarity">
    <text evidence="7">Belongs to the TRAP transporter small permease family.</text>
</comment>
<dbReference type="Pfam" id="PF04290">
    <property type="entry name" value="DctQ"/>
    <property type="match status" value="1"/>
</dbReference>
<keyword evidence="5 7" id="KW-1133">Transmembrane helix</keyword>